<gene>
    <name evidence="3" type="ORF">MKZ38_009823</name>
</gene>
<keyword evidence="1" id="KW-0175">Coiled coil</keyword>
<feature type="coiled-coil region" evidence="1">
    <location>
        <begin position="98"/>
        <end position="132"/>
    </location>
</feature>
<protein>
    <submittedName>
        <fullName evidence="3">Uncharacterized protein</fullName>
    </submittedName>
</protein>
<name>A0AAD5RZV7_9PEZI</name>
<organism evidence="3 4">
    <name type="scientific">Zalerion maritima</name>
    <dbReference type="NCBI Taxonomy" id="339359"/>
    <lineage>
        <taxon>Eukaryota</taxon>
        <taxon>Fungi</taxon>
        <taxon>Dikarya</taxon>
        <taxon>Ascomycota</taxon>
        <taxon>Pezizomycotina</taxon>
        <taxon>Sordariomycetes</taxon>
        <taxon>Lulworthiomycetidae</taxon>
        <taxon>Lulworthiales</taxon>
        <taxon>Lulworthiaceae</taxon>
        <taxon>Zalerion</taxon>
    </lineage>
</organism>
<keyword evidence="4" id="KW-1185">Reference proteome</keyword>
<feature type="region of interest" description="Disordered" evidence="2">
    <location>
        <begin position="49"/>
        <end position="83"/>
    </location>
</feature>
<reference evidence="3" key="1">
    <citation type="submission" date="2022-07" db="EMBL/GenBank/DDBJ databases">
        <title>Draft genome sequence of Zalerion maritima ATCC 34329, a (micro)plastics degrading marine fungus.</title>
        <authorList>
            <person name="Paco A."/>
            <person name="Goncalves M.F.M."/>
            <person name="Rocha-Santos T.A.P."/>
            <person name="Alves A."/>
        </authorList>
    </citation>
    <scope>NUCLEOTIDE SEQUENCE</scope>
    <source>
        <strain evidence="3">ATCC 34329</strain>
    </source>
</reference>
<evidence type="ECO:0000256" key="2">
    <source>
        <dbReference type="SAM" id="MobiDB-lite"/>
    </source>
</evidence>
<comment type="caution">
    <text evidence="3">The sequence shown here is derived from an EMBL/GenBank/DDBJ whole genome shotgun (WGS) entry which is preliminary data.</text>
</comment>
<feature type="region of interest" description="Disordered" evidence="2">
    <location>
        <begin position="285"/>
        <end position="320"/>
    </location>
</feature>
<evidence type="ECO:0000313" key="3">
    <source>
        <dbReference type="EMBL" id="KAJ2906960.1"/>
    </source>
</evidence>
<sequence>MPSAIPTVTGPTWEVYPDLCTPPRIHIPTENIPLSPSVTLDAIETDNSLHNHQNQQPPLAGITSPRTRRIDTPEMGNAHSDSNVFMNIPGLGSLVNKLQGLQAENQGLKYERDELAAERDALRRAITQQQQSQAVAEPRDPTMVVRLLPAVVVVSTITTLMPTVRANTILMGERRKAVDTAAFGLISELSKNNPNRDSSSDPKTCSATQWQKRIKLEPMVASTLMSILHSKTTAVLALIPALLMPILIPESGWEQELRPLVPLLLLPLLLPVKLPLISIPLPRPQQLPPPLPPAREVTRKEKPKEEKNTRASSTRRRWSF</sequence>
<dbReference type="EMBL" id="JAKWBI020000007">
    <property type="protein sequence ID" value="KAJ2906960.1"/>
    <property type="molecule type" value="Genomic_DNA"/>
</dbReference>
<proteinExistence type="predicted"/>
<evidence type="ECO:0000256" key="1">
    <source>
        <dbReference type="SAM" id="Coils"/>
    </source>
</evidence>
<evidence type="ECO:0000313" key="4">
    <source>
        <dbReference type="Proteomes" id="UP001201980"/>
    </source>
</evidence>
<dbReference type="Proteomes" id="UP001201980">
    <property type="component" value="Unassembled WGS sequence"/>
</dbReference>
<dbReference type="AlphaFoldDB" id="A0AAD5RZV7"/>
<accession>A0AAD5RZV7</accession>
<feature type="compositionally biased region" description="Basic and acidic residues" evidence="2">
    <location>
        <begin position="296"/>
        <end position="309"/>
    </location>
</feature>